<dbReference type="SUPFAM" id="SSF57997">
    <property type="entry name" value="Tropomyosin"/>
    <property type="match status" value="1"/>
</dbReference>
<proteinExistence type="predicted"/>
<keyword evidence="3" id="KW-1185">Reference proteome</keyword>
<feature type="compositionally biased region" description="Polar residues" evidence="1">
    <location>
        <begin position="12"/>
        <end position="28"/>
    </location>
</feature>
<feature type="region of interest" description="Disordered" evidence="1">
    <location>
        <begin position="73"/>
        <end position="136"/>
    </location>
</feature>
<evidence type="ECO:0000313" key="2">
    <source>
        <dbReference type="EMBL" id="KID92792.1"/>
    </source>
</evidence>
<organism evidence="2 3">
    <name type="scientific">Metarhizium guizhouense (strain ARSEF 977)</name>
    <dbReference type="NCBI Taxonomy" id="1276136"/>
    <lineage>
        <taxon>Eukaryota</taxon>
        <taxon>Fungi</taxon>
        <taxon>Dikarya</taxon>
        <taxon>Ascomycota</taxon>
        <taxon>Pezizomycotina</taxon>
        <taxon>Sordariomycetes</taxon>
        <taxon>Hypocreomycetidae</taxon>
        <taxon>Hypocreales</taxon>
        <taxon>Clavicipitaceae</taxon>
        <taxon>Metarhizium</taxon>
    </lineage>
</organism>
<accession>A0A0B4HKD9</accession>
<dbReference type="Proteomes" id="UP000031192">
    <property type="component" value="Unassembled WGS sequence"/>
</dbReference>
<feature type="compositionally biased region" description="Basic and acidic residues" evidence="1">
    <location>
        <begin position="73"/>
        <end position="122"/>
    </location>
</feature>
<name>A0A0B4HKD9_METGA</name>
<protein>
    <submittedName>
        <fullName evidence="2">Uncharacterized protein</fullName>
    </submittedName>
</protein>
<gene>
    <name evidence="2" type="ORF">MGU_00381</name>
</gene>
<evidence type="ECO:0000256" key="1">
    <source>
        <dbReference type="SAM" id="MobiDB-lite"/>
    </source>
</evidence>
<feature type="region of interest" description="Disordered" evidence="1">
    <location>
        <begin position="1"/>
        <end position="42"/>
    </location>
</feature>
<dbReference type="HOGENOM" id="CLU_097251_0_0_1"/>
<feature type="compositionally biased region" description="Basic and acidic residues" evidence="1">
    <location>
        <begin position="232"/>
        <end position="245"/>
    </location>
</feature>
<reference evidence="2 3" key="1">
    <citation type="journal article" date="2014" name="Proc. Natl. Acad. Sci. U.S.A.">
        <title>Trajectory and genomic determinants of fungal-pathogen speciation and host adaptation.</title>
        <authorList>
            <person name="Hu X."/>
            <person name="Xiao G."/>
            <person name="Zheng P."/>
            <person name="Shang Y."/>
            <person name="Su Y."/>
            <person name="Zhang X."/>
            <person name="Liu X."/>
            <person name="Zhan S."/>
            <person name="St Leger R.J."/>
            <person name="Wang C."/>
        </authorList>
    </citation>
    <scope>NUCLEOTIDE SEQUENCE [LARGE SCALE GENOMIC DNA]</scope>
    <source>
        <strain evidence="2 3">ARSEF 977</strain>
    </source>
</reference>
<feature type="region of interest" description="Disordered" evidence="1">
    <location>
        <begin position="166"/>
        <end position="253"/>
    </location>
</feature>
<sequence length="253" mass="29162">MARCKSAYRRQTPVSSLTTPPKKTQADSQEPPEPPKPPANCSLWQKVKYTMDKEDFFRQKSKSAEIQIKRLNRENDSLKDQLQRKTKAMDAQDRRVDTLEEALKKAERRAEQEARRRDESSKHFGQKLQNSQHESKRYRTALAAAFKLIDDLKDKTTLAELLAQTDQQLSGGAANPESETSAAASPEDSSDEYYIRRPVTRKYRRGSSATPRRPSRVKREREGEWSSEDSDERPLAKARKLDNRILRNITPDE</sequence>
<dbReference type="EMBL" id="AZNH01000001">
    <property type="protein sequence ID" value="KID92792.1"/>
    <property type="molecule type" value="Genomic_DNA"/>
</dbReference>
<feature type="compositionally biased region" description="Low complexity" evidence="1">
    <location>
        <begin position="173"/>
        <end position="187"/>
    </location>
</feature>
<comment type="caution">
    <text evidence="2">The sequence shown here is derived from an EMBL/GenBank/DDBJ whole genome shotgun (WGS) entry which is preliminary data.</text>
</comment>
<evidence type="ECO:0000313" key="3">
    <source>
        <dbReference type="Proteomes" id="UP000031192"/>
    </source>
</evidence>
<dbReference type="OrthoDB" id="4928264at2759"/>
<dbReference type="AlphaFoldDB" id="A0A0B4HKD9"/>